<sequence length="246" mass="25918">MQGAFKSGLCALALALSALPALAQSSRTTGSPADPWEGFNRAVYNVNDALDAALLKPVAKGYQNTVPDPAREGVKNFFGNLGDVWSTVNLLLQGKVVESARMTLRVASNTIFGLGGVLDPATEFGLERHSEDFGQTLGFWGVPPGPYVVLPLLGPSTLRDTAALPVDFKGGGLNFVNDTGAVVTLSGLRVVSTRAGLLSAERVLADVALDKYSFLRDAYLARRRSLVYDGNPPEEPADAEPASAAQ</sequence>
<dbReference type="RefSeq" id="WP_210811006.1">
    <property type="nucleotide sequence ID" value="NZ_JAGQDG010000008.1"/>
</dbReference>
<proteinExistence type="inferred from homology"/>
<evidence type="ECO:0000256" key="3">
    <source>
        <dbReference type="SAM" id="SignalP"/>
    </source>
</evidence>
<keyword evidence="2 3" id="KW-0732">Signal</keyword>
<dbReference type="PRINTS" id="PR01805">
    <property type="entry name" value="VACJLIPOPROT"/>
</dbReference>
<dbReference type="EMBL" id="JAGQDG010000008">
    <property type="protein sequence ID" value="MBQ0937456.1"/>
    <property type="molecule type" value="Genomic_DNA"/>
</dbReference>
<reference evidence="4 5" key="1">
    <citation type="submission" date="2021-04" db="EMBL/GenBank/DDBJ databases">
        <title>The genome sequence of type strain Ideonella paludis KCTC 32238.</title>
        <authorList>
            <person name="Liu Y."/>
        </authorList>
    </citation>
    <scope>NUCLEOTIDE SEQUENCE [LARGE SCALE GENOMIC DNA]</scope>
    <source>
        <strain evidence="4 5">KCTC 32238</strain>
    </source>
</reference>
<gene>
    <name evidence="4" type="ORF">KAK11_19175</name>
</gene>
<dbReference type="Pfam" id="PF04333">
    <property type="entry name" value="MlaA"/>
    <property type="match status" value="1"/>
</dbReference>
<comment type="caution">
    <text evidence="4">The sequence shown here is derived from an EMBL/GenBank/DDBJ whole genome shotgun (WGS) entry which is preliminary data.</text>
</comment>
<evidence type="ECO:0000313" key="5">
    <source>
        <dbReference type="Proteomes" id="UP000672097"/>
    </source>
</evidence>
<dbReference type="PANTHER" id="PTHR30035">
    <property type="entry name" value="LIPOPROTEIN VACJ-RELATED"/>
    <property type="match status" value="1"/>
</dbReference>
<name>A0ABS5E238_9BURK</name>
<protein>
    <submittedName>
        <fullName evidence="4">VacJ family lipoprotein</fullName>
    </submittedName>
</protein>
<dbReference type="InterPro" id="IPR007428">
    <property type="entry name" value="MlaA"/>
</dbReference>
<organism evidence="4 5">
    <name type="scientific">Ideonella paludis</name>
    <dbReference type="NCBI Taxonomy" id="1233411"/>
    <lineage>
        <taxon>Bacteria</taxon>
        <taxon>Pseudomonadati</taxon>
        <taxon>Pseudomonadota</taxon>
        <taxon>Betaproteobacteria</taxon>
        <taxon>Burkholderiales</taxon>
        <taxon>Sphaerotilaceae</taxon>
        <taxon>Ideonella</taxon>
    </lineage>
</organism>
<keyword evidence="4" id="KW-0449">Lipoprotein</keyword>
<dbReference type="Proteomes" id="UP000672097">
    <property type="component" value="Unassembled WGS sequence"/>
</dbReference>
<comment type="similarity">
    <text evidence="1">Belongs to the MlaA family.</text>
</comment>
<dbReference type="PANTHER" id="PTHR30035:SF3">
    <property type="entry name" value="INTERMEMBRANE PHOSPHOLIPID TRANSPORT SYSTEM LIPOPROTEIN MLAA"/>
    <property type="match status" value="1"/>
</dbReference>
<feature type="signal peptide" evidence="3">
    <location>
        <begin position="1"/>
        <end position="23"/>
    </location>
</feature>
<feature type="chain" id="PRO_5046189169" evidence="3">
    <location>
        <begin position="24"/>
        <end position="246"/>
    </location>
</feature>
<evidence type="ECO:0000256" key="2">
    <source>
        <dbReference type="ARBA" id="ARBA00022729"/>
    </source>
</evidence>
<evidence type="ECO:0000256" key="1">
    <source>
        <dbReference type="ARBA" id="ARBA00010634"/>
    </source>
</evidence>
<accession>A0ABS5E238</accession>
<keyword evidence="5" id="KW-1185">Reference proteome</keyword>
<evidence type="ECO:0000313" key="4">
    <source>
        <dbReference type="EMBL" id="MBQ0937456.1"/>
    </source>
</evidence>